<dbReference type="Gene3D" id="2.60.40.2470">
    <property type="entry name" value="SoxY domain"/>
    <property type="match status" value="1"/>
</dbReference>
<dbReference type="InterPro" id="IPR032711">
    <property type="entry name" value="SoxY"/>
</dbReference>
<keyword evidence="4" id="KW-1185">Reference proteome</keyword>
<dbReference type="Proteomes" id="UP000094501">
    <property type="component" value="Unassembled WGS sequence"/>
</dbReference>
<dbReference type="AlphaFoldDB" id="A0A1E3VZU9"/>
<gene>
    <name evidence="3" type="ORF">AUC68_06115</name>
</gene>
<dbReference type="OrthoDB" id="8538315at2"/>
<feature type="domain" description="Ig-like SoxY" evidence="2">
    <location>
        <begin position="39"/>
        <end position="106"/>
    </location>
</feature>
<protein>
    <recommendedName>
        <fullName evidence="2">Ig-like SoxY domain-containing protein</fullName>
    </recommendedName>
</protein>
<keyword evidence="1" id="KW-0732">Signal</keyword>
<evidence type="ECO:0000313" key="3">
    <source>
        <dbReference type="EMBL" id="ODR98781.1"/>
    </source>
</evidence>
<dbReference type="RefSeq" id="WP_083240613.1">
    <property type="nucleotide sequence ID" value="NZ_LPWG01000012.1"/>
</dbReference>
<feature type="chain" id="PRO_5009138816" description="Ig-like SoxY domain-containing protein" evidence="1">
    <location>
        <begin position="26"/>
        <end position="152"/>
    </location>
</feature>
<dbReference type="InterPro" id="IPR038162">
    <property type="entry name" value="SoxY_sf"/>
</dbReference>
<proteinExistence type="predicted"/>
<evidence type="ECO:0000259" key="2">
    <source>
        <dbReference type="Pfam" id="PF13501"/>
    </source>
</evidence>
<evidence type="ECO:0000313" key="4">
    <source>
        <dbReference type="Proteomes" id="UP000094501"/>
    </source>
</evidence>
<dbReference type="STRING" id="1774968.AUC68_06115"/>
<name>A0A1E3VZU9_9HYPH</name>
<feature type="signal peptide" evidence="1">
    <location>
        <begin position="1"/>
        <end position="25"/>
    </location>
</feature>
<organism evidence="3 4">
    <name type="scientific">Methyloceanibacter methanicus</name>
    <dbReference type="NCBI Taxonomy" id="1774968"/>
    <lineage>
        <taxon>Bacteria</taxon>
        <taxon>Pseudomonadati</taxon>
        <taxon>Pseudomonadota</taxon>
        <taxon>Alphaproteobacteria</taxon>
        <taxon>Hyphomicrobiales</taxon>
        <taxon>Hyphomicrobiaceae</taxon>
        <taxon>Methyloceanibacter</taxon>
    </lineage>
</organism>
<evidence type="ECO:0000256" key="1">
    <source>
        <dbReference type="SAM" id="SignalP"/>
    </source>
</evidence>
<dbReference type="EMBL" id="LPWG01000012">
    <property type="protein sequence ID" value="ODR98781.1"/>
    <property type="molecule type" value="Genomic_DNA"/>
</dbReference>
<accession>A0A1E3VZU9</accession>
<dbReference type="Pfam" id="PF13501">
    <property type="entry name" value="SoxY"/>
    <property type="match status" value="1"/>
</dbReference>
<comment type="caution">
    <text evidence="3">The sequence shown here is derived from an EMBL/GenBank/DDBJ whole genome shotgun (WGS) entry which is preliminary data.</text>
</comment>
<reference evidence="3 4" key="1">
    <citation type="journal article" date="2016" name="Environ. Microbiol.">
        <title>New Methyloceanibacter diversity from North Sea sediments includes methanotroph containing solely the soluble methane monooxygenase.</title>
        <authorList>
            <person name="Vekeman B."/>
            <person name="Kerckhof F.M."/>
            <person name="Cremers G."/>
            <person name="de Vos P."/>
            <person name="Vandamme P."/>
            <person name="Boon N."/>
            <person name="Op den Camp H.J."/>
            <person name="Heylen K."/>
        </authorList>
    </citation>
    <scope>NUCLEOTIDE SEQUENCE [LARGE SCALE GENOMIC DNA]</scope>
    <source>
        <strain evidence="3 4">R-67174</strain>
    </source>
</reference>
<sequence length="152" mass="16027">MRATARLAAVLATAVLLSWPSAATAGEDDLPDVWTALRAQTFGDRPITEDDGTVTLDAPVTALDAAVVPLTVHIPSSVKGRPKSLTLFIDQNPDPRVATLTFGPAVGDGGARFFTPASGSNASRMCGPSSRPKTGRCTWRRNTCRPRAAARR</sequence>